<proteinExistence type="predicted"/>
<evidence type="ECO:0000313" key="2">
    <source>
        <dbReference type="Proteomes" id="UP001600165"/>
    </source>
</evidence>
<keyword evidence="2" id="KW-1185">Reference proteome</keyword>
<name>A0ABW6I959_9CYAN</name>
<evidence type="ECO:0000313" key="1">
    <source>
        <dbReference type="EMBL" id="MFE4104689.1"/>
    </source>
</evidence>
<evidence type="ECO:0008006" key="3">
    <source>
        <dbReference type="Google" id="ProtNLM"/>
    </source>
</evidence>
<comment type="caution">
    <text evidence="1">The sequence shown here is derived from an EMBL/GenBank/DDBJ whole genome shotgun (WGS) entry which is preliminary data.</text>
</comment>
<organism evidence="1 2">
    <name type="scientific">Almyronema epifaneia S1</name>
    <dbReference type="NCBI Taxonomy" id="2991925"/>
    <lineage>
        <taxon>Bacteria</taxon>
        <taxon>Bacillati</taxon>
        <taxon>Cyanobacteriota</taxon>
        <taxon>Cyanophyceae</taxon>
        <taxon>Nodosilineales</taxon>
        <taxon>Nodosilineaceae</taxon>
        <taxon>Almyronema</taxon>
        <taxon>Almyronema epifaneia</taxon>
    </lineage>
</organism>
<protein>
    <recommendedName>
        <fullName evidence="3">Alpha/beta hydrolase</fullName>
    </recommendedName>
</protein>
<accession>A0ABW6I959</accession>
<dbReference type="RefSeq" id="WP_377960208.1">
    <property type="nucleotide sequence ID" value="NZ_JBHZOL010000002.1"/>
</dbReference>
<dbReference type="Proteomes" id="UP001600165">
    <property type="component" value="Unassembled WGS sequence"/>
</dbReference>
<dbReference type="EMBL" id="JBHZOL010000002">
    <property type="protein sequence ID" value="MFE4104689.1"/>
    <property type="molecule type" value="Genomic_DNA"/>
</dbReference>
<reference evidence="1 2" key="1">
    <citation type="submission" date="2024-10" db="EMBL/GenBank/DDBJ databases">
        <authorList>
            <person name="Ratan Roy A."/>
            <person name="Morales Sandoval P.H."/>
            <person name="De Los Santos Villalobos S."/>
            <person name="Chakraborty S."/>
            <person name="Mukherjee J."/>
        </authorList>
    </citation>
    <scope>NUCLEOTIDE SEQUENCE [LARGE SCALE GENOMIC DNA]</scope>
    <source>
        <strain evidence="1 2">S1</strain>
    </source>
</reference>
<gene>
    <name evidence="1" type="ORF">ACFVKH_00270</name>
</gene>
<sequence>MATDYLVFVHGVNVRESARNEELKNYTYADRLFSLISQKVQAHDPTRQLKKVPLYWGNVNRNSLTELRSYLQSSSVWNKLWFREFRQGQLIPFAGDAALYISRHVGSLAVNQLAQQAIAGLQGYQPSDRLHLITHSWGTVILFDVLFANRWLQAEVPESGRRSVELIRQGIFGLPPDQAAGICLRSIHTMGSPIALFSLITITGQNHEEGSSHDLSSGFDGLLSHLDRKLPWCNFIHPGDPVAWPLEKVIRRLIDREAHAVMIQDVLIPGSGFLNQIGRLFQQSILAIINGGNAHNSYWSSEKVADRISQSILET</sequence>